<feature type="transmembrane region" description="Helical" evidence="5">
    <location>
        <begin position="207"/>
        <end position="231"/>
    </location>
</feature>
<feature type="transmembrane region" description="Helical" evidence="5">
    <location>
        <begin position="111"/>
        <end position="131"/>
    </location>
</feature>
<accession>A0A3Q9T9F4</accession>
<dbReference type="InterPro" id="IPR052556">
    <property type="entry name" value="PolySynth_Transporter"/>
</dbReference>
<keyword evidence="4 5" id="KW-0472">Membrane</keyword>
<keyword evidence="2 5" id="KW-0812">Transmembrane</keyword>
<dbReference type="EMBL" id="MH678636">
    <property type="protein sequence ID" value="AZY91974.1"/>
    <property type="molecule type" value="Genomic_DNA"/>
</dbReference>
<feature type="transmembrane region" description="Helical" evidence="5">
    <location>
        <begin position="12"/>
        <end position="30"/>
    </location>
</feature>
<evidence type="ECO:0000256" key="4">
    <source>
        <dbReference type="ARBA" id="ARBA00023136"/>
    </source>
</evidence>
<dbReference type="PANTHER" id="PTHR43424">
    <property type="entry name" value="LOCUS PUTATIVE PROTEIN 1-RELATED"/>
    <property type="match status" value="1"/>
</dbReference>
<reference evidence="6" key="1">
    <citation type="journal article" date="2019" name="FEMS Microbiol. Lett.">
        <title>High-throughput screening for texturing Lactococcus strains.</title>
        <authorList>
            <person name="Poulsen V.K."/>
            <person name="Derkx P."/>
            <person name="Oregaard G."/>
        </authorList>
    </citation>
    <scope>NUCLEOTIDE SEQUENCE</scope>
    <source>
        <strain evidence="6">Llc6</strain>
    </source>
</reference>
<comment type="subcellular location">
    <subcellularLocation>
        <location evidence="1">Membrane</location>
        <topology evidence="1">Multi-pass membrane protein</topology>
    </subcellularLocation>
</comment>
<keyword evidence="3 5" id="KW-1133">Transmembrane helix</keyword>
<dbReference type="AlphaFoldDB" id="A0A3Q9T9F4"/>
<organism evidence="6">
    <name type="scientific">Lactococcus lactis</name>
    <dbReference type="NCBI Taxonomy" id="1358"/>
    <lineage>
        <taxon>Bacteria</taxon>
        <taxon>Bacillati</taxon>
        <taxon>Bacillota</taxon>
        <taxon>Bacilli</taxon>
        <taxon>Lactobacillales</taxon>
        <taxon>Streptococcaceae</taxon>
        <taxon>Lactococcus</taxon>
    </lineage>
</organism>
<evidence type="ECO:0000256" key="1">
    <source>
        <dbReference type="ARBA" id="ARBA00004141"/>
    </source>
</evidence>
<name>A0A3Q9T9F4_9LACT</name>
<feature type="transmembrane region" description="Helical" evidence="5">
    <location>
        <begin position="84"/>
        <end position="105"/>
    </location>
</feature>
<dbReference type="PANTHER" id="PTHR43424:SF1">
    <property type="entry name" value="LOCUS PUTATIVE PROTEIN 1-RELATED"/>
    <property type="match status" value="1"/>
</dbReference>
<feature type="transmembrane region" description="Helical" evidence="5">
    <location>
        <begin position="237"/>
        <end position="262"/>
    </location>
</feature>
<evidence type="ECO:0000256" key="5">
    <source>
        <dbReference type="SAM" id="Phobius"/>
    </source>
</evidence>
<feature type="transmembrane region" description="Helical" evidence="5">
    <location>
        <begin position="377"/>
        <end position="396"/>
    </location>
</feature>
<sequence length="473" mass="53110">MKKFISNFVYQSLFQVIKLLAPIITIPIVSHNLGASNIGIYSFLYSITSYFILFAGLGMQLYGQRTISRNRDSRKKLSVTFWKLFKFQVISSLTMFFSFIILAYILSYTRLMLLMSLMVLSVLFDISWFFMGIENFRMTSLRSISISILTLLSTILFVNDINDLSKYVVIQSVGLLLSQVIMWPFLKGKVDIVKVEMLDSLKLLPEVLTYFLPQIGNIIMGSLVTTILGIMQSNFEVAYYANSMLLVSVINTIISTVDTVLLPKMSYLHATEGIPALLKILDISLELQIYFTVPAFFGLILVSKSLIFWFFGSTFIEVSKLLPIVAPIVILTPLSSSISRQYLLPIGKLRDYNISVFMGAVCSTLICLLTIDKLGFYGAALASVTAQLVVLITRLIPFTKETGFKFNLRNISIYVFAGVIFLIIGRLVTSHMPSAISTTMIQVFIGSSTYLLITTLLKSNALLNAIKNRKIEK</sequence>
<dbReference type="InterPro" id="IPR002797">
    <property type="entry name" value="Polysacc_synth"/>
</dbReference>
<evidence type="ECO:0000313" key="6">
    <source>
        <dbReference type="EMBL" id="AZY91974.1"/>
    </source>
</evidence>
<feature type="transmembrane region" description="Helical" evidence="5">
    <location>
        <begin position="283"/>
        <end position="302"/>
    </location>
</feature>
<proteinExistence type="predicted"/>
<protein>
    <submittedName>
        <fullName evidence="6">Wzx</fullName>
    </submittedName>
</protein>
<feature type="transmembrane region" description="Helical" evidence="5">
    <location>
        <begin position="167"/>
        <end position="186"/>
    </location>
</feature>
<feature type="transmembrane region" description="Helical" evidence="5">
    <location>
        <begin position="42"/>
        <end position="63"/>
    </location>
</feature>
<feature type="transmembrane region" description="Helical" evidence="5">
    <location>
        <begin position="440"/>
        <end position="463"/>
    </location>
</feature>
<feature type="transmembrane region" description="Helical" evidence="5">
    <location>
        <begin position="408"/>
        <end position="428"/>
    </location>
</feature>
<dbReference type="Pfam" id="PF01943">
    <property type="entry name" value="Polysacc_synt"/>
    <property type="match status" value="1"/>
</dbReference>
<feature type="transmembrane region" description="Helical" evidence="5">
    <location>
        <begin position="143"/>
        <end position="161"/>
    </location>
</feature>
<evidence type="ECO:0000256" key="2">
    <source>
        <dbReference type="ARBA" id="ARBA00022692"/>
    </source>
</evidence>
<dbReference type="GO" id="GO:0016020">
    <property type="term" value="C:membrane"/>
    <property type="evidence" value="ECO:0007669"/>
    <property type="project" value="UniProtKB-SubCell"/>
</dbReference>
<evidence type="ECO:0000256" key="3">
    <source>
        <dbReference type="ARBA" id="ARBA00022989"/>
    </source>
</evidence>
<feature type="transmembrane region" description="Helical" evidence="5">
    <location>
        <begin position="352"/>
        <end position="371"/>
    </location>
</feature>